<dbReference type="FunFam" id="3.40.50.720:FF:000084">
    <property type="entry name" value="Short-chain dehydrogenase reductase"/>
    <property type="match status" value="1"/>
</dbReference>
<dbReference type="InterPro" id="IPR036291">
    <property type="entry name" value="NAD(P)-bd_dom_sf"/>
</dbReference>
<keyword evidence="2 3" id="KW-0560">Oxidoreductase</keyword>
<dbReference type="RefSeq" id="WP_171226635.1">
    <property type="nucleotide sequence ID" value="NZ_CP053085.1"/>
</dbReference>
<dbReference type="SUPFAM" id="SSF51735">
    <property type="entry name" value="NAD(P)-binding Rossmann-fold domains"/>
    <property type="match status" value="1"/>
</dbReference>
<evidence type="ECO:0000256" key="1">
    <source>
        <dbReference type="ARBA" id="ARBA00006484"/>
    </source>
</evidence>
<organism evidence="3 4">
    <name type="scientific">Gemmatimonas groenlandica</name>
    <dbReference type="NCBI Taxonomy" id="2732249"/>
    <lineage>
        <taxon>Bacteria</taxon>
        <taxon>Pseudomonadati</taxon>
        <taxon>Gemmatimonadota</taxon>
        <taxon>Gemmatimonadia</taxon>
        <taxon>Gemmatimonadales</taxon>
        <taxon>Gemmatimonadaceae</taxon>
        <taxon>Gemmatimonas</taxon>
    </lineage>
</organism>
<reference evidence="3 4" key="1">
    <citation type="submission" date="2020-05" db="EMBL/GenBank/DDBJ databases">
        <title>Complete genome sequence of Gemmatimonas greenlandica TET16.</title>
        <authorList>
            <person name="Zeng Y."/>
        </authorList>
    </citation>
    <scope>NUCLEOTIDE SEQUENCE [LARGE SCALE GENOMIC DNA]</scope>
    <source>
        <strain evidence="3 4">TET16</strain>
    </source>
</reference>
<dbReference type="Proteomes" id="UP000500938">
    <property type="component" value="Chromosome"/>
</dbReference>
<protein>
    <submittedName>
        <fullName evidence="3">Glucose 1-dehydrogenase</fullName>
        <ecNumber evidence="3">1.1.1.47</ecNumber>
    </submittedName>
</protein>
<dbReference type="NCBIfam" id="NF005559">
    <property type="entry name" value="PRK07231.1"/>
    <property type="match status" value="1"/>
</dbReference>
<dbReference type="PANTHER" id="PTHR24321">
    <property type="entry name" value="DEHYDROGENASES, SHORT CHAIN"/>
    <property type="match status" value="1"/>
</dbReference>
<comment type="similarity">
    <text evidence="1">Belongs to the short-chain dehydrogenases/reductases (SDR) family.</text>
</comment>
<dbReference type="GO" id="GO:0047936">
    <property type="term" value="F:glucose 1-dehydrogenase [NAD(P)+] activity"/>
    <property type="evidence" value="ECO:0007669"/>
    <property type="project" value="UniProtKB-EC"/>
</dbReference>
<dbReference type="PANTHER" id="PTHR24321:SF15">
    <property type="entry name" value="OXIDOREDUCTASE UCPA"/>
    <property type="match status" value="1"/>
</dbReference>
<dbReference type="Pfam" id="PF13561">
    <property type="entry name" value="adh_short_C2"/>
    <property type="match status" value="1"/>
</dbReference>
<proteinExistence type="inferred from homology"/>
<dbReference type="Gene3D" id="3.40.50.720">
    <property type="entry name" value="NAD(P)-binding Rossmann-like Domain"/>
    <property type="match status" value="1"/>
</dbReference>
<accession>A0A6M4IWD5</accession>
<evidence type="ECO:0000256" key="2">
    <source>
        <dbReference type="ARBA" id="ARBA00023002"/>
    </source>
</evidence>
<evidence type="ECO:0000313" key="4">
    <source>
        <dbReference type="Proteomes" id="UP000500938"/>
    </source>
</evidence>
<sequence>MQRLTGRVALVTGAARGIGLAVARRLVDEGAQVVLTDLRDDDGALAAQELGACAVYRRLDVREASDWARVVGECVQRHGRLDVLVNNAGITGFESHPGAHDPEHVSLAAWRAVMATNLEGVMLGCQAAIGVMRAAGGGSIINIGSRSGVVGIPGAAAYAASKAGVRNHTKSVALWCAEQGLGIRCNVVQPAAVLTPMWEPMLGAGPDRDANIAAAVAGTPLQRFGAPEEVAALVAYLASEESAYCTGGEFNIDGGLLAGTVAAPARINN</sequence>
<evidence type="ECO:0000313" key="3">
    <source>
        <dbReference type="EMBL" id="QJR37202.1"/>
    </source>
</evidence>
<keyword evidence="4" id="KW-1185">Reference proteome</keyword>
<dbReference type="PRINTS" id="PR00080">
    <property type="entry name" value="SDRFAMILY"/>
</dbReference>
<name>A0A6M4IWD5_9BACT</name>
<dbReference type="PRINTS" id="PR00081">
    <property type="entry name" value="GDHRDH"/>
</dbReference>
<dbReference type="EC" id="1.1.1.47" evidence="3"/>
<gene>
    <name evidence="3" type="ORF">HKW67_17600</name>
</gene>
<dbReference type="KEGG" id="ggr:HKW67_17600"/>
<dbReference type="InterPro" id="IPR002347">
    <property type="entry name" value="SDR_fam"/>
</dbReference>
<dbReference type="EMBL" id="CP053085">
    <property type="protein sequence ID" value="QJR37202.1"/>
    <property type="molecule type" value="Genomic_DNA"/>
</dbReference>
<dbReference type="AlphaFoldDB" id="A0A6M4IWD5"/>